<sequence length="101" mass="11490">MPGLFHLEKSLVICVLLNEELFISDIEVELIRTSFGKSFSLFSLISGRLVFKRVGLLDILSFFPELIASMRLGNLQLANNDYYNSIGKKNSRIYEQLCIGK</sequence>
<name>A0A3M7R8Y0_BRAPC</name>
<organism evidence="1 2">
    <name type="scientific">Brachionus plicatilis</name>
    <name type="common">Marine rotifer</name>
    <name type="synonym">Brachionus muelleri</name>
    <dbReference type="NCBI Taxonomy" id="10195"/>
    <lineage>
        <taxon>Eukaryota</taxon>
        <taxon>Metazoa</taxon>
        <taxon>Spiralia</taxon>
        <taxon>Gnathifera</taxon>
        <taxon>Rotifera</taxon>
        <taxon>Eurotatoria</taxon>
        <taxon>Monogononta</taxon>
        <taxon>Pseudotrocha</taxon>
        <taxon>Ploima</taxon>
        <taxon>Brachionidae</taxon>
        <taxon>Brachionus</taxon>
    </lineage>
</organism>
<protein>
    <submittedName>
        <fullName evidence="1">Uncharacterized protein</fullName>
    </submittedName>
</protein>
<accession>A0A3M7R8Y0</accession>
<gene>
    <name evidence="1" type="ORF">BpHYR1_051527</name>
</gene>
<evidence type="ECO:0000313" key="1">
    <source>
        <dbReference type="EMBL" id="RNA19986.1"/>
    </source>
</evidence>
<keyword evidence="2" id="KW-1185">Reference proteome</keyword>
<comment type="caution">
    <text evidence="1">The sequence shown here is derived from an EMBL/GenBank/DDBJ whole genome shotgun (WGS) entry which is preliminary data.</text>
</comment>
<dbReference type="AlphaFoldDB" id="A0A3M7R8Y0"/>
<dbReference type="Proteomes" id="UP000276133">
    <property type="component" value="Unassembled WGS sequence"/>
</dbReference>
<evidence type="ECO:0000313" key="2">
    <source>
        <dbReference type="Proteomes" id="UP000276133"/>
    </source>
</evidence>
<dbReference type="EMBL" id="REGN01003934">
    <property type="protein sequence ID" value="RNA19986.1"/>
    <property type="molecule type" value="Genomic_DNA"/>
</dbReference>
<reference evidence="1 2" key="1">
    <citation type="journal article" date="2018" name="Sci. Rep.">
        <title>Genomic signatures of local adaptation to the degree of environmental predictability in rotifers.</title>
        <authorList>
            <person name="Franch-Gras L."/>
            <person name="Hahn C."/>
            <person name="Garcia-Roger E.M."/>
            <person name="Carmona M.J."/>
            <person name="Serra M."/>
            <person name="Gomez A."/>
        </authorList>
    </citation>
    <scope>NUCLEOTIDE SEQUENCE [LARGE SCALE GENOMIC DNA]</scope>
    <source>
        <strain evidence="1">HYR1</strain>
    </source>
</reference>
<proteinExistence type="predicted"/>